<name>A0A2C6MF87_9FIRM</name>
<reference evidence="1 2" key="1">
    <citation type="submission" date="2013-09" db="EMBL/GenBank/DDBJ databases">
        <title>Biodegradation of hydrocarbons in the deep terrestrial subsurface : characterization of a microbial consortium composed of two Desulfotomaculum species originating from a deep geological formation.</title>
        <authorList>
            <person name="Aullo T."/>
            <person name="Berlendis S."/>
            <person name="Lascourreges J.-F."/>
            <person name="Dessort D."/>
            <person name="Saint-Laurent S."/>
            <person name="Schraauwers B."/>
            <person name="Mas J."/>
            <person name="Magot M."/>
            <person name="Ranchou-Peyruse A."/>
        </authorList>
    </citation>
    <scope>NUCLEOTIDE SEQUENCE [LARGE SCALE GENOMIC DNA]</scope>
    <source>
        <strain evidence="1 2">Bs107</strain>
    </source>
</reference>
<accession>A0A2C6MF87</accession>
<protein>
    <submittedName>
        <fullName evidence="1">Uncharacterized protein</fullName>
    </submittedName>
</protein>
<dbReference type="RefSeq" id="WP_180261049.1">
    <property type="nucleotide sequence ID" value="NZ_AWQQ01000054.1"/>
</dbReference>
<keyword evidence="2" id="KW-1185">Reference proteome</keyword>
<dbReference type="Proteomes" id="UP000222564">
    <property type="component" value="Unassembled WGS sequence"/>
</dbReference>
<sequence>MTQAQREIWFDGRVVPLERQDIWGLVNNSPIKRVVVTVEQSREGHYPHKTEFVTEI</sequence>
<dbReference type="AlphaFoldDB" id="A0A2C6MF87"/>
<dbReference type="EMBL" id="AWQQ01000054">
    <property type="protein sequence ID" value="PHJ38325.1"/>
    <property type="molecule type" value="Genomic_DNA"/>
</dbReference>
<evidence type="ECO:0000313" key="1">
    <source>
        <dbReference type="EMBL" id="PHJ38325.1"/>
    </source>
</evidence>
<proteinExistence type="predicted"/>
<evidence type="ECO:0000313" key="2">
    <source>
        <dbReference type="Proteomes" id="UP000222564"/>
    </source>
</evidence>
<gene>
    <name evidence="1" type="ORF">P378_10870</name>
</gene>
<organism evidence="1 2">
    <name type="scientific">Desulforamulus profundi</name>
    <dbReference type="NCBI Taxonomy" id="1383067"/>
    <lineage>
        <taxon>Bacteria</taxon>
        <taxon>Bacillati</taxon>
        <taxon>Bacillota</taxon>
        <taxon>Clostridia</taxon>
        <taxon>Eubacteriales</taxon>
        <taxon>Peptococcaceae</taxon>
        <taxon>Desulforamulus</taxon>
    </lineage>
</organism>
<comment type="caution">
    <text evidence="1">The sequence shown here is derived from an EMBL/GenBank/DDBJ whole genome shotgun (WGS) entry which is preliminary data.</text>
</comment>